<keyword evidence="1 6" id="KW-0645">Protease</keyword>
<reference evidence="9 10" key="1">
    <citation type="journal article" date="2006" name="Genome Biol.">
        <title>Genomic analysis reveals that Pseudomonas aeruginosa virulence is combinatorial.</title>
        <authorList>
            <person name="Lee D.G."/>
            <person name="Urbach J.M."/>
            <person name="Wu G."/>
            <person name="Liberati N.T."/>
            <person name="Feinbaum R.L."/>
            <person name="Miyata S."/>
            <person name="Diggins L.T."/>
            <person name="He J."/>
            <person name="Saucier M."/>
            <person name="Deziel E."/>
            <person name="Friedman L."/>
            <person name="Li L."/>
            <person name="Grills G."/>
            <person name="Montgomery K."/>
            <person name="Kucherlapati R."/>
            <person name="Rahme L.G."/>
            <person name="Ausubel F.M."/>
        </authorList>
    </citation>
    <scope>NUCLEOTIDE SEQUENCE [LARGE SCALE GENOMIC DNA]</scope>
    <source>
        <strain evidence="9 10">UCBPP-PA14</strain>
    </source>
</reference>
<evidence type="ECO:0000256" key="6">
    <source>
        <dbReference type="RuleBase" id="RU003983"/>
    </source>
</evidence>
<dbReference type="EMBL" id="CP000438">
    <property type="protein sequence ID" value="ABJ11774.1"/>
    <property type="molecule type" value="Genomic_DNA"/>
</dbReference>
<evidence type="ECO:0000256" key="3">
    <source>
        <dbReference type="ARBA" id="ARBA00022801"/>
    </source>
</evidence>
<gene>
    <name evidence="9" type="ordered locus">PA14_31050</name>
</gene>
<keyword evidence="4 6" id="KW-0862">Zinc</keyword>
<keyword evidence="3 6" id="KW-0378">Hydrolase</keyword>
<dbReference type="InterPro" id="IPR001915">
    <property type="entry name" value="Peptidase_M48"/>
</dbReference>
<evidence type="ECO:0000256" key="7">
    <source>
        <dbReference type="SAM" id="Phobius"/>
    </source>
</evidence>
<comment type="similarity">
    <text evidence="6">Belongs to the peptidase M48 family.</text>
</comment>
<keyword evidence="7" id="KW-1133">Transmembrane helix</keyword>
<evidence type="ECO:0000313" key="10">
    <source>
        <dbReference type="Proteomes" id="UP000000653"/>
    </source>
</evidence>
<proteinExistence type="inferred from homology"/>
<evidence type="ECO:0000256" key="2">
    <source>
        <dbReference type="ARBA" id="ARBA00022723"/>
    </source>
</evidence>
<dbReference type="CDD" id="cd07326">
    <property type="entry name" value="M56_BlaR1_MecR1_like"/>
    <property type="match status" value="1"/>
</dbReference>
<comment type="cofactor">
    <cofactor evidence="6">
        <name>Zn(2+)</name>
        <dbReference type="ChEBI" id="CHEBI:29105"/>
    </cofactor>
    <text evidence="6">Binds 1 zinc ion per subunit.</text>
</comment>
<dbReference type="Gene3D" id="3.30.2010.10">
    <property type="entry name" value="Metalloproteases ('zincins'), catalytic domain"/>
    <property type="match status" value="1"/>
</dbReference>
<feature type="transmembrane region" description="Helical" evidence="7">
    <location>
        <begin position="51"/>
        <end position="71"/>
    </location>
</feature>
<feature type="transmembrane region" description="Helical" evidence="7">
    <location>
        <begin position="107"/>
        <end position="125"/>
    </location>
</feature>
<dbReference type="KEGG" id="pau:PA14_31050"/>
<evidence type="ECO:0000259" key="8">
    <source>
        <dbReference type="Pfam" id="PF01435"/>
    </source>
</evidence>
<organism evidence="9 10">
    <name type="scientific">Pseudomonas aeruginosa (strain UCBPP-PA14)</name>
    <dbReference type="NCBI Taxonomy" id="208963"/>
    <lineage>
        <taxon>Bacteria</taxon>
        <taxon>Pseudomonadati</taxon>
        <taxon>Pseudomonadota</taxon>
        <taxon>Gammaproteobacteria</taxon>
        <taxon>Pseudomonadales</taxon>
        <taxon>Pseudomonadaceae</taxon>
        <taxon>Pseudomonas</taxon>
    </lineage>
</organism>
<sequence length="332" mass="36360">MMTSYGPLLQFALLSGFVLAVTLTLLIGACERPLRRALSGKAPSQRARVSWWMLVTPALAGITYAVMTIAMPSMFDDSARFAAACSAHADTLLHLCVWHPSSNGQSAWLWGALALLAGYAAWLAARAAAGLWRARRTLASLVRLSGRPGHPDKLRVLDVEQPMALACGVGRGHILLSTSLMRRLNPMQLRVVLAHEQAHIANRDVLNRLTAAVLSSIQLPGVRRRLLRDLELALEQRCDFAAAKEVGCPVTVAETIVTVEKIFRQHAREQVPLTMAFFSDFVPERVEALLSSRHTSISYLGPMLGIFVLAFCSLSTGWLHFVAESLITVMTR</sequence>
<feature type="domain" description="Peptidase M48" evidence="8">
    <location>
        <begin position="135"/>
        <end position="224"/>
    </location>
</feature>
<dbReference type="AlphaFoldDB" id="A0A0H2ZAN3"/>
<keyword evidence="2" id="KW-0479">Metal-binding</keyword>
<accession>A0A0H2ZAN3</accession>
<dbReference type="HOGENOM" id="CLU_856970_0_0_6"/>
<name>A0A0H2ZAN3_PSEAB</name>
<evidence type="ECO:0000313" key="9">
    <source>
        <dbReference type="EMBL" id="ABJ11774.1"/>
    </source>
</evidence>
<dbReference type="Proteomes" id="UP000000653">
    <property type="component" value="Chromosome"/>
</dbReference>
<dbReference type="GO" id="GO:0046872">
    <property type="term" value="F:metal ion binding"/>
    <property type="evidence" value="ECO:0007669"/>
    <property type="project" value="UniProtKB-KW"/>
</dbReference>
<evidence type="ECO:0000256" key="1">
    <source>
        <dbReference type="ARBA" id="ARBA00022670"/>
    </source>
</evidence>
<evidence type="ECO:0000256" key="5">
    <source>
        <dbReference type="ARBA" id="ARBA00023049"/>
    </source>
</evidence>
<keyword evidence="7" id="KW-0472">Membrane</keyword>
<protein>
    <recommendedName>
        <fullName evidence="8">Peptidase M48 domain-containing protein</fullName>
    </recommendedName>
</protein>
<dbReference type="GO" id="GO:0006508">
    <property type="term" value="P:proteolysis"/>
    <property type="evidence" value="ECO:0007669"/>
    <property type="project" value="UniProtKB-KW"/>
</dbReference>
<keyword evidence="5 6" id="KW-0482">Metalloprotease</keyword>
<dbReference type="Pfam" id="PF01435">
    <property type="entry name" value="Peptidase_M48"/>
    <property type="match status" value="1"/>
</dbReference>
<keyword evidence="7" id="KW-0812">Transmembrane</keyword>
<feature type="transmembrane region" description="Helical" evidence="7">
    <location>
        <begin position="12"/>
        <end position="30"/>
    </location>
</feature>
<feature type="transmembrane region" description="Helical" evidence="7">
    <location>
        <begin position="299"/>
        <end position="323"/>
    </location>
</feature>
<dbReference type="GO" id="GO:0004222">
    <property type="term" value="F:metalloendopeptidase activity"/>
    <property type="evidence" value="ECO:0007669"/>
    <property type="project" value="InterPro"/>
</dbReference>
<evidence type="ECO:0000256" key="4">
    <source>
        <dbReference type="ARBA" id="ARBA00022833"/>
    </source>
</evidence>